<keyword evidence="2" id="KW-1185">Reference proteome</keyword>
<proteinExistence type="predicted"/>
<dbReference type="EMBL" id="CP129014">
    <property type="protein sequence ID" value="WLR44453.1"/>
    <property type="molecule type" value="Genomic_DNA"/>
</dbReference>
<name>A0ABY9K089_9BACI</name>
<keyword evidence="1" id="KW-0614">Plasmid</keyword>
<accession>A0ABY9K089</accession>
<dbReference type="InterPro" id="IPR058600">
    <property type="entry name" value="YhjD-like"/>
</dbReference>
<sequence length="104" mass="12750">MNAPIPKEEKHLIYEYIYTVNMVGILEHKKFEKYAYLIPVLRTELREIKVKMKDLKIEVEEPVQVDDWFVEYPYRAHGYHGTMRFWKFAIKLELNKRLKRYIEG</sequence>
<organism evidence="1 2">
    <name type="scientific">Bacillus carboniphilus</name>
    <dbReference type="NCBI Taxonomy" id="86663"/>
    <lineage>
        <taxon>Bacteria</taxon>
        <taxon>Bacillati</taxon>
        <taxon>Bacillota</taxon>
        <taxon>Bacilli</taxon>
        <taxon>Bacillales</taxon>
        <taxon>Bacillaceae</taxon>
        <taxon>Bacillus</taxon>
    </lineage>
</organism>
<reference evidence="1 2" key="1">
    <citation type="submission" date="2023-06" db="EMBL/GenBank/DDBJ databases">
        <title>Five Gram-positive bacteria isolated from mangrove sediments in Shenzhen, Guangdong, China.</title>
        <authorList>
            <person name="Yu S."/>
            <person name="Zheng W."/>
            <person name="Huang Y."/>
        </authorList>
    </citation>
    <scope>NUCLEOTIDE SEQUENCE [LARGE SCALE GENOMIC DNA]</scope>
    <source>
        <strain evidence="1 2">SaN35-3</strain>
        <plasmid evidence="1 2">unnamed1</plasmid>
    </source>
</reference>
<geneLocation type="plasmid" evidence="1 2">
    <name>unnamed1</name>
</geneLocation>
<evidence type="ECO:0000313" key="2">
    <source>
        <dbReference type="Proteomes" id="UP001197974"/>
    </source>
</evidence>
<gene>
    <name evidence="1" type="ORF">LC087_18900</name>
</gene>
<protein>
    <submittedName>
        <fullName evidence="1">Uncharacterized protein</fullName>
    </submittedName>
</protein>
<evidence type="ECO:0000313" key="1">
    <source>
        <dbReference type="EMBL" id="WLR44453.1"/>
    </source>
</evidence>
<dbReference type="Proteomes" id="UP001197974">
    <property type="component" value="Plasmid unnamed1"/>
</dbReference>
<dbReference type="Pfam" id="PF26325">
    <property type="entry name" value="YhjD"/>
    <property type="match status" value="1"/>
</dbReference>
<dbReference type="RefSeq" id="WP_226540760.1">
    <property type="nucleotide sequence ID" value="NZ_CP129014.1"/>
</dbReference>